<dbReference type="InterPro" id="IPR047661">
    <property type="entry name" value="IstB"/>
</dbReference>
<dbReference type="PANTHER" id="PTHR30050">
    <property type="entry name" value="CHROMOSOMAL REPLICATION INITIATOR PROTEIN DNAA"/>
    <property type="match status" value="1"/>
</dbReference>
<dbReference type="Proteomes" id="UP000184758">
    <property type="component" value="Unassembled WGS sequence"/>
</dbReference>
<dbReference type="AlphaFoldDB" id="A0A1N6HHB9"/>
<keyword evidence="2" id="KW-0067">ATP-binding</keyword>
<accession>A0A1N6HHB9</accession>
<dbReference type="STRING" id="28230.SAMN05878443_1859"/>
<protein>
    <submittedName>
        <fullName evidence="4">DNA replication protein DnaC</fullName>
    </submittedName>
</protein>
<dbReference type="InterPro" id="IPR002611">
    <property type="entry name" value="IstB_ATP-bd"/>
</dbReference>
<name>A0A1N6HHB9_9LACT</name>
<dbReference type="GO" id="GO:0005524">
    <property type="term" value="F:ATP binding"/>
    <property type="evidence" value="ECO:0007669"/>
    <property type="project" value="UniProtKB-KW"/>
</dbReference>
<dbReference type="EMBL" id="FSRN01000001">
    <property type="protein sequence ID" value="SIO19248.1"/>
    <property type="molecule type" value="Genomic_DNA"/>
</dbReference>
<keyword evidence="1" id="KW-0547">Nucleotide-binding</keyword>
<evidence type="ECO:0000313" key="5">
    <source>
        <dbReference type="Proteomes" id="UP000184758"/>
    </source>
</evidence>
<feature type="domain" description="IstB-like ATP-binding" evidence="3">
    <location>
        <begin position="11"/>
        <end position="245"/>
    </location>
</feature>
<keyword evidence="5" id="KW-1185">Reference proteome</keyword>
<dbReference type="PIRSF" id="PIRSF003073">
    <property type="entry name" value="DNAC_TnpB_IstB"/>
    <property type="match status" value="1"/>
</dbReference>
<dbReference type="PANTHER" id="PTHR30050:SF4">
    <property type="entry name" value="ATP-BINDING PROTEIN RV3427C IN INSERTION SEQUENCE-RELATED"/>
    <property type="match status" value="1"/>
</dbReference>
<gene>
    <name evidence="4" type="ORF">SAMN05878443_1859</name>
</gene>
<proteinExistence type="predicted"/>
<evidence type="ECO:0000256" key="2">
    <source>
        <dbReference type="ARBA" id="ARBA00022840"/>
    </source>
</evidence>
<dbReference type="InterPro" id="IPR028350">
    <property type="entry name" value="DNAC/IstB-like"/>
</dbReference>
<sequence>MNEQTVSKMISMKLSGMVEGYQHQESTPDFQKMSFEERFQILIDHEYDRRKSNTLKRLIKSANFQNTQACIEDIEYYEDRKLDKTRILELSSCNYIRQTNNIIIKGPTGAGKSFLAQAFGVSACRQHHTVKYVRLPELLDELLLEQYRNDNSYRKSIKKLSKIDLLIIDEWLLIDISTEQAALVLEIVEMRYKLKSTIFCSQIDPQGWSQRLSNGTVAEAIMDRIVHNSIQLMVDGEVSMRERHGLDSSM</sequence>
<organism evidence="4 5">
    <name type="scientific">Carnobacterium alterfunditum</name>
    <dbReference type="NCBI Taxonomy" id="28230"/>
    <lineage>
        <taxon>Bacteria</taxon>
        <taxon>Bacillati</taxon>
        <taxon>Bacillota</taxon>
        <taxon>Bacilli</taxon>
        <taxon>Lactobacillales</taxon>
        <taxon>Carnobacteriaceae</taxon>
        <taxon>Carnobacterium</taxon>
    </lineage>
</organism>
<dbReference type="GO" id="GO:0006260">
    <property type="term" value="P:DNA replication"/>
    <property type="evidence" value="ECO:0007669"/>
    <property type="project" value="TreeGrafter"/>
</dbReference>
<evidence type="ECO:0000259" key="3">
    <source>
        <dbReference type="Pfam" id="PF01695"/>
    </source>
</evidence>
<dbReference type="Gene3D" id="3.40.50.300">
    <property type="entry name" value="P-loop containing nucleotide triphosphate hydrolases"/>
    <property type="match status" value="1"/>
</dbReference>
<dbReference type="NCBIfam" id="NF038214">
    <property type="entry name" value="IS21_help_AAA"/>
    <property type="match status" value="1"/>
</dbReference>
<evidence type="ECO:0000256" key="1">
    <source>
        <dbReference type="ARBA" id="ARBA00022741"/>
    </source>
</evidence>
<dbReference type="SUPFAM" id="SSF52540">
    <property type="entry name" value="P-loop containing nucleoside triphosphate hydrolases"/>
    <property type="match status" value="1"/>
</dbReference>
<dbReference type="RefSeq" id="WP_034545363.1">
    <property type="nucleotide sequence ID" value="NZ_FSRN01000001.1"/>
</dbReference>
<reference evidence="5" key="1">
    <citation type="submission" date="2016-11" db="EMBL/GenBank/DDBJ databases">
        <authorList>
            <person name="Varghese N."/>
            <person name="Submissions S."/>
        </authorList>
    </citation>
    <scope>NUCLEOTIDE SEQUENCE [LARGE SCALE GENOMIC DNA]</scope>
    <source>
        <strain evidence="5">313</strain>
    </source>
</reference>
<evidence type="ECO:0000313" key="4">
    <source>
        <dbReference type="EMBL" id="SIO19248.1"/>
    </source>
</evidence>
<dbReference type="Pfam" id="PF01695">
    <property type="entry name" value="IstB_IS21"/>
    <property type="match status" value="1"/>
</dbReference>
<dbReference type="eggNOG" id="COG1484">
    <property type="taxonomic scope" value="Bacteria"/>
</dbReference>
<dbReference type="InterPro" id="IPR027417">
    <property type="entry name" value="P-loop_NTPase"/>
</dbReference>
<dbReference type="OrthoDB" id="2052561at2"/>